<dbReference type="AlphaFoldDB" id="A0A9P5YHP6"/>
<dbReference type="PANTHER" id="PTHR36223">
    <property type="entry name" value="BETA-LACTAMASE-TYPE TRANSPEPTIDASE FOLD DOMAIN CONTAINING PROTEIN"/>
    <property type="match status" value="1"/>
</dbReference>
<name>A0A9P5YHP6_9AGAR</name>
<dbReference type="PANTHER" id="PTHR36223:SF1">
    <property type="entry name" value="TRANSCRIPTION ELONGATION FACTOR EAF N-TERMINAL DOMAIN-CONTAINING PROTEIN"/>
    <property type="match status" value="1"/>
</dbReference>
<dbReference type="Proteomes" id="UP000807353">
    <property type="component" value="Unassembled WGS sequence"/>
</dbReference>
<dbReference type="Pfam" id="PF25534">
    <property type="entry name" value="DUF7918"/>
    <property type="match status" value="1"/>
</dbReference>
<comment type="caution">
    <text evidence="3">The sequence shown here is derived from an EMBL/GenBank/DDBJ whole genome shotgun (WGS) entry which is preliminary data.</text>
</comment>
<evidence type="ECO:0000313" key="4">
    <source>
        <dbReference type="Proteomes" id="UP000807353"/>
    </source>
</evidence>
<feature type="region of interest" description="Disordered" evidence="1">
    <location>
        <begin position="288"/>
        <end position="309"/>
    </location>
</feature>
<evidence type="ECO:0000256" key="1">
    <source>
        <dbReference type="SAM" id="MobiDB-lite"/>
    </source>
</evidence>
<evidence type="ECO:0000313" key="3">
    <source>
        <dbReference type="EMBL" id="KAF9469197.1"/>
    </source>
</evidence>
<evidence type="ECO:0000259" key="2">
    <source>
        <dbReference type="Pfam" id="PF25534"/>
    </source>
</evidence>
<proteinExistence type="predicted"/>
<dbReference type="EMBL" id="MU150230">
    <property type="protein sequence ID" value="KAF9469197.1"/>
    <property type="molecule type" value="Genomic_DNA"/>
</dbReference>
<feature type="domain" description="DUF7918" evidence="2">
    <location>
        <begin position="8"/>
        <end position="207"/>
    </location>
</feature>
<accession>A0A9P5YHP6</accession>
<keyword evidence="4" id="KW-1185">Reference proteome</keyword>
<dbReference type="InterPro" id="IPR057678">
    <property type="entry name" value="DUF7918"/>
</dbReference>
<sequence>MLTHRGFSAWIMVDGKPLPEYLVAVDNNSHRVSCWIPSEEGQAFTVFWKDHGGKVDTCAFITLDGFVVPGRFLFGEGLASRQGVRTSKSSERPFMFQRIEAKDEQNTSEAGGKEVGMVTLRIKRIERLAAKPANMIQNVPQTILGKRKAGELRIGFGEEMKTVDQYATTWSVKPYGAKSTGEQKANTYVSFVFRYRSRDFLESQGILTEPEAPMIPVVPQRPTVRRVVSMPSTMPIYSPSPSPPKKKQKFPIVRGQQTNKPLSNTRRAASYVVPSKKHGFPGQGVILFHDGPNISVGSEGSSTEDGGSQ</sequence>
<gene>
    <name evidence="3" type="ORF">BDZ94DRAFT_1181804</name>
</gene>
<dbReference type="OrthoDB" id="3237202at2759"/>
<feature type="compositionally biased region" description="Low complexity" evidence="1">
    <location>
        <begin position="295"/>
        <end position="309"/>
    </location>
</feature>
<organism evidence="3 4">
    <name type="scientific">Collybia nuda</name>
    <dbReference type="NCBI Taxonomy" id="64659"/>
    <lineage>
        <taxon>Eukaryota</taxon>
        <taxon>Fungi</taxon>
        <taxon>Dikarya</taxon>
        <taxon>Basidiomycota</taxon>
        <taxon>Agaricomycotina</taxon>
        <taxon>Agaricomycetes</taxon>
        <taxon>Agaricomycetidae</taxon>
        <taxon>Agaricales</taxon>
        <taxon>Tricholomatineae</taxon>
        <taxon>Clitocybaceae</taxon>
        <taxon>Collybia</taxon>
    </lineage>
</organism>
<protein>
    <recommendedName>
        <fullName evidence="2">DUF7918 domain-containing protein</fullName>
    </recommendedName>
</protein>
<reference evidence="3" key="1">
    <citation type="submission" date="2020-11" db="EMBL/GenBank/DDBJ databases">
        <authorList>
            <consortium name="DOE Joint Genome Institute"/>
            <person name="Ahrendt S."/>
            <person name="Riley R."/>
            <person name="Andreopoulos W."/>
            <person name="Labutti K."/>
            <person name="Pangilinan J."/>
            <person name="Ruiz-Duenas F.J."/>
            <person name="Barrasa J.M."/>
            <person name="Sanchez-Garcia M."/>
            <person name="Camarero S."/>
            <person name="Miyauchi S."/>
            <person name="Serrano A."/>
            <person name="Linde D."/>
            <person name="Babiker R."/>
            <person name="Drula E."/>
            <person name="Ayuso-Fernandez I."/>
            <person name="Pacheco R."/>
            <person name="Padilla G."/>
            <person name="Ferreira P."/>
            <person name="Barriuso J."/>
            <person name="Kellner H."/>
            <person name="Castanera R."/>
            <person name="Alfaro M."/>
            <person name="Ramirez L."/>
            <person name="Pisabarro A.G."/>
            <person name="Kuo A."/>
            <person name="Tritt A."/>
            <person name="Lipzen A."/>
            <person name="He G."/>
            <person name="Yan M."/>
            <person name="Ng V."/>
            <person name="Cullen D."/>
            <person name="Martin F."/>
            <person name="Rosso M.-N."/>
            <person name="Henrissat B."/>
            <person name="Hibbett D."/>
            <person name="Martinez A.T."/>
            <person name="Grigoriev I.V."/>
        </authorList>
    </citation>
    <scope>NUCLEOTIDE SEQUENCE</scope>
    <source>
        <strain evidence="3">CBS 247.69</strain>
    </source>
</reference>